<organism evidence="2">
    <name type="scientific">bioreactor metagenome</name>
    <dbReference type="NCBI Taxonomy" id="1076179"/>
    <lineage>
        <taxon>unclassified sequences</taxon>
        <taxon>metagenomes</taxon>
        <taxon>ecological metagenomes</taxon>
    </lineage>
</organism>
<name>A0A645IX60_9ZZZZ</name>
<proteinExistence type="predicted"/>
<sequence>MACAMWIDRCSAPTRCAASAIRSQWSRPTRPNRRTRQWPPSGSTTPCWRWLTTPCMRSKRRPKRCMPVAICCTTCTMPTAIWGLPSPPVSMWWRTNTTARARCMPTSKPRAASSSMTTTAAWWCASAARIRNATVR</sequence>
<keyword evidence="1" id="KW-0812">Transmembrane</keyword>
<gene>
    <name evidence="2" type="ORF">SDC9_203124</name>
</gene>
<keyword evidence="1" id="KW-0472">Membrane</keyword>
<protein>
    <submittedName>
        <fullName evidence="2">Uncharacterized protein</fullName>
    </submittedName>
</protein>
<keyword evidence="1" id="KW-1133">Transmembrane helix</keyword>
<evidence type="ECO:0000313" key="2">
    <source>
        <dbReference type="EMBL" id="MPN55442.1"/>
    </source>
</evidence>
<reference evidence="2" key="1">
    <citation type="submission" date="2019-08" db="EMBL/GenBank/DDBJ databases">
        <authorList>
            <person name="Kucharzyk K."/>
            <person name="Murdoch R.W."/>
            <person name="Higgins S."/>
            <person name="Loffler F."/>
        </authorList>
    </citation>
    <scope>NUCLEOTIDE SEQUENCE</scope>
</reference>
<evidence type="ECO:0000256" key="1">
    <source>
        <dbReference type="SAM" id="Phobius"/>
    </source>
</evidence>
<feature type="transmembrane region" description="Helical" evidence="1">
    <location>
        <begin position="65"/>
        <end position="84"/>
    </location>
</feature>
<comment type="caution">
    <text evidence="2">The sequence shown here is derived from an EMBL/GenBank/DDBJ whole genome shotgun (WGS) entry which is preliminary data.</text>
</comment>
<accession>A0A645IX60</accession>
<dbReference type="EMBL" id="VSSQ01124695">
    <property type="protein sequence ID" value="MPN55442.1"/>
    <property type="molecule type" value="Genomic_DNA"/>
</dbReference>
<dbReference type="AlphaFoldDB" id="A0A645IX60"/>